<reference evidence="6 7" key="1">
    <citation type="submission" date="2018-02" db="EMBL/GenBank/DDBJ databases">
        <title>Genomic Reconstructions from Amazon Rainforest and Pasture Soil Reveal Novel Insights into the Physiology of Candidate Phyla in Tropical Sites.</title>
        <authorList>
            <person name="Kroeger M.E."/>
            <person name="Delmont T."/>
            <person name="Eren A.M."/>
            <person name="Guo J."/>
            <person name="Meyer K.M."/>
            <person name="Khan K."/>
            <person name="Rodrigues J.L.M."/>
            <person name="Bohannan B.J.M."/>
            <person name="Tringe S."/>
            <person name="Borges C.D."/>
            <person name="Tiedje J."/>
            <person name="Tsai S.M."/>
            <person name="Nusslein K."/>
        </authorList>
    </citation>
    <scope>NUCLEOTIDE SEQUENCE [LARGE SCALE GENOMIC DNA]</scope>
    <source>
        <strain evidence="6">Amazon FNV 2010 28 9</strain>
    </source>
</reference>
<dbReference type="InterPro" id="IPR055438">
    <property type="entry name" value="AstE_AspA_cat"/>
</dbReference>
<evidence type="ECO:0000259" key="5">
    <source>
        <dbReference type="Pfam" id="PF24827"/>
    </source>
</evidence>
<dbReference type="InterPro" id="IPR050178">
    <property type="entry name" value="AspA/AstE_fam"/>
</dbReference>
<sequence>MNTIQIVTALHGNEYMPTLAVASTGISQIVGNPRALAIGKRFVDADLNGVFGAKGKGYEYKRSEDLLKLLNQEAPVVDFHTFSAESDPFAIFVDKAMLPFAKKTGIKKLIFMKKNFKNGRALINHIPGVSVEVGTHTSKEAFDTTLNVLSNVLAEEVQEDNSEVYEVFDIITEPGKYENFSLYNNDFYPVLAGSNPYDFYGLKAKKIELV</sequence>
<dbReference type="EMBL" id="PSRQ01000048">
    <property type="protein sequence ID" value="PWU23016.1"/>
    <property type="molecule type" value="Genomic_DNA"/>
</dbReference>
<dbReference type="SUPFAM" id="SSF53187">
    <property type="entry name" value="Zn-dependent exopeptidases"/>
    <property type="match status" value="1"/>
</dbReference>
<dbReference type="Pfam" id="PF24827">
    <property type="entry name" value="AstE_AspA_cat"/>
    <property type="match status" value="1"/>
</dbReference>
<dbReference type="Gene3D" id="3.40.630.10">
    <property type="entry name" value="Zn peptidases"/>
    <property type="match status" value="1"/>
</dbReference>
<evidence type="ECO:0000256" key="4">
    <source>
        <dbReference type="ARBA" id="ARBA00022833"/>
    </source>
</evidence>
<dbReference type="GO" id="GO:0046872">
    <property type="term" value="F:metal ion binding"/>
    <property type="evidence" value="ECO:0007669"/>
    <property type="project" value="UniProtKB-KW"/>
</dbReference>
<accession>A0A317JPB5</accession>
<dbReference type="PANTHER" id="PTHR15162">
    <property type="entry name" value="ASPARTOACYLASE"/>
    <property type="match status" value="1"/>
</dbReference>
<keyword evidence="3" id="KW-0378">Hydrolase</keyword>
<comment type="caution">
    <text evidence="6">The sequence shown here is derived from an EMBL/GenBank/DDBJ whole genome shotgun (WGS) entry which is preliminary data.</text>
</comment>
<dbReference type="GO" id="GO:0016788">
    <property type="term" value="F:hydrolase activity, acting on ester bonds"/>
    <property type="evidence" value="ECO:0007669"/>
    <property type="project" value="InterPro"/>
</dbReference>
<keyword evidence="4" id="KW-0862">Zinc</keyword>
<evidence type="ECO:0000256" key="1">
    <source>
        <dbReference type="ARBA" id="ARBA00001947"/>
    </source>
</evidence>
<evidence type="ECO:0000313" key="7">
    <source>
        <dbReference type="Proteomes" id="UP000246104"/>
    </source>
</evidence>
<dbReference type="AlphaFoldDB" id="A0A317JPB5"/>
<proteinExistence type="predicted"/>
<evidence type="ECO:0000256" key="3">
    <source>
        <dbReference type="ARBA" id="ARBA00022801"/>
    </source>
</evidence>
<dbReference type="Proteomes" id="UP000246104">
    <property type="component" value="Unassembled WGS sequence"/>
</dbReference>
<name>A0A317JPB5_9BACT</name>
<protein>
    <recommendedName>
        <fullName evidence="5">Succinylglutamate desuccinylase/Aspartoacylase catalytic domain-containing protein</fullName>
    </recommendedName>
</protein>
<gene>
    <name evidence="6" type="ORF">C5B42_04385</name>
</gene>
<organism evidence="6 7">
    <name type="scientific">Candidatus Cerribacteria bacterium 'Amazon FNV 2010 28 9'</name>
    <dbReference type="NCBI Taxonomy" id="2081795"/>
    <lineage>
        <taxon>Bacteria</taxon>
        <taxon>Candidatus Cerribacteria</taxon>
    </lineage>
</organism>
<keyword evidence="2" id="KW-0479">Metal-binding</keyword>
<dbReference type="GO" id="GO:0005829">
    <property type="term" value="C:cytosol"/>
    <property type="evidence" value="ECO:0007669"/>
    <property type="project" value="TreeGrafter"/>
</dbReference>
<evidence type="ECO:0000256" key="2">
    <source>
        <dbReference type="ARBA" id="ARBA00022723"/>
    </source>
</evidence>
<dbReference type="PANTHER" id="PTHR15162:SF7">
    <property type="entry name" value="SUCCINYLGLUTAMATE DESUCCINYLASE"/>
    <property type="match status" value="1"/>
</dbReference>
<comment type="cofactor">
    <cofactor evidence="1">
        <name>Zn(2+)</name>
        <dbReference type="ChEBI" id="CHEBI:29105"/>
    </cofactor>
</comment>
<evidence type="ECO:0000313" key="6">
    <source>
        <dbReference type="EMBL" id="PWU23016.1"/>
    </source>
</evidence>
<feature type="domain" description="Succinylglutamate desuccinylase/Aspartoacylase catalytic" evidence="5">
    <location>
        <begin position="6"/>
        <end position="89"/>
    </location>
</feature>